<dbReference type="HAMAP" id="MF_00476">
    <property type="entry name" value="NikR"/>
    <property type="match status" value="1"/>
</dbReference>
<evidence type="ECO:0000259" key="9">
    <source>
        <dbReference type="Pfam" id="PF08753"/>
    </source>
</evidence>
<dbReference type="GO" id="GO:0016151">
    <property type="term" value="F:nickel cation binding"/>
    <property type="evidence" value="ECO:0007669"/>
    <property type="project" value="UniProtKB-UniRule"/>
</dbReference>
<comment type="cofactor">
    <cofactor evidence="7">
        <name>Ni(2+)</name>
        <dbReference type="ChEBI" id="CHEBI:49786"/>
    </cofactor>
    <text evidence="7">Binds 1 nickel ion per subunit.</text>
</comment>
<dbReference type="GO" id="GO:0003677">
    <property type="term" value="F:DNA binding"/>
    <property type="evidence" value="ECO:0007669"/>
    <property type="project" value="UniProtKB-KW"/>
</dbReference>
<dbReference type="InterPro" id="IPR027271">
    <property type="entry name" value="Acetolactate_synth/TF_NikR_C"/>
</dbReference>
<dbReference type="InterPro" id="IPR022988">
    <property type="entry name" value="Ni_resp_reg_NikR"/>
</dbReference>
<feature type="binding site" evidence="7">
    <location>
        <position position="91"/>
    </location>
    <ligand>
        <name>Ni(2+)</name>
        <dbReference type="ChEBI" id="CHEBI:49786"/>
    </ligand>
</feature>
<accession>A0AAE3JIB1</accession>
<evidence type="ECO:0000313" key="10">
    <source>
        <dbReference type="EMBL" id="MCD1654058.1"/>
    </source>
</evidence>
<dbReference type="Pfam" id="PF01402">
    <property type="entry name" value="RHH_1"/>
    <property type="match status" value="1"/>
</dbReference>
<feature type="domain" description="Transcription factor NikR nickel binding C-terminal" evidence="9">
    <location>
        <begin position="55"/>
        <end position="130"/>
    </location>
</feature>
<dbReference type="Pfam" id="PF08753">
    <property type="entry name" value="NikR_C"/>
    <property type="match status" value="1"/>
</dbReference>
<dbReference type="PANTHER" id="PTHR34719">
    <property type="entry name" value="NICKEL-RESPONSIVE REGULATOR"/>
    <property type="match status" value="1"/>
</dbReference>
<dbReference type="SUPFAM" id="SSF47598">
    <property type="entry name" value="Ribbon-helix-helix"/>
    <property type="match status" value="1"/>
</dbReference>
<dbReference type="InterPro" id="IPR014864">
    <property type="entry name" value="TF_NikR_Ni-bd_C"/>
</dbReference>
<comment type="similarity">
    <text evidence="1 7">Belongs to the transcriptional regulatory CopG/NikR family.</text>
</comment>
<evidence type="ECO:0000313" key="11">
    <source>
        <dbReference type="Proteomes" id="UP001198163"/>
    </source>
</evidence>
<dbReference type="AlphaFoldDB" id="A0AAE3JIB1"/>
<evidence type="ECO:0000256" key="1">
    <source>
        <dbReference type="ARBA" id="ARBA00008478"/>
    </source>
</evidence>
<keyword evidence="6 7" id="KW-0804">Transcription</keyword>
<dbReference type="EMBL" id="JAINWA010000001">
    <property type="protein sequence ID" value="MCD1654058.1"/>
    <property type="molecule type" value="Genomic_DNA"/>
</dbReference>
<proteinExistence type="inferred from homology"/>
<evidence type="ECO:0000256" key="7">
    <source>
        <dbReference type="HAMAP-Rule" id="MF_00476"/>
    </source>
</evidence>
<sequence>MSSLYRFGVSLDKKLIDAFDAFIEREQYQNRSEAIRDLIRETLIKKKRDDNGLVAGAVVMTYDHHRRDLAERLMHVQHDFQDSIISTQHIHLDHDHCLEIIAVRGKALDVENLASTLKAFAGVTHLSLSLSAYGVEEE</sequence>
<dbReference type="InterPro" id="IPR013321">
    <property type="entry name" value="Arc_rbn_hlx_hlx"/>
</dbReference>
<evidence type="ECO:0000256" key="2">
    <source>
        <dbReference type="ARBA" id="ARBA00022596"/>
    </source>
</evidence>
<dbReference type="Proteomes" id="UP001198163">
    <property type="component" value="Unassembled WGS sequence"/>
</dbReference>
<evidence type="ECO:0000256" key="6">
    <source>
        <dbReference type="ARBA" id="ARBA00023163"/>
    </source>
</evidence>
<organism evidence="10 11">
    <name type="scientific">Teretinema zuelzerae</name>
    <dbReference type="NCBI Taxonomy" id="156"/>
    <lineage>
        <taxon>Bacteria</taxon>
        <taxon>Pseudomonadati</taxon>
        <taxon>Spirochaetota</taxon>
        <taxon>Spirochaetia</taxon>
        <taxon>Spirochaetales</taxon>
        <taxon>Treponemataceae</taxon>
        <taxon>Teretinema</taxon>
    </lineage>
</organism>
<dbReference type="RefSeq" id="WP_230753884.1">
    <property type="nucleotide sequence ID" value="NZ_JAINWA010000001.1"/>
</dbReference>
<feature type="domain" description="Ribbon-helix-helix protein CopG" evidence="8">
    <location>
        <begin position="6"/>
        <end position="45"/>
    </location>
</feature>
<evidence type="ECO:0000259" key="8">
    <source>
        <dbReference type="Pfam" id="PF01402"/>
    </source>
</evidence>
<dbReference type="CDD" id="cd22231">
    <property type="entry name" value="RHH_NikR_HicB-like"/>
    <property type="match status" value="1"/>
</dbReference>
<keyword evidence="2 7" id="KW-0533">Nickel</keyword>
<dbReference type="GO" id="GO:0003700">
    <property type="term" value="F:DNA-binding transcription factor activity"/>
    <property type="evidence" value="ECO:0007669"/>
    <property type="project" value="UniProtKB-UniRule"/>
</dbReference>
<evidence type="ECO:0000256" key="4">
    <source>
        <dbReference type="ARBA" id="ARBA00023015"/>
    </source>
</evidence>
<dbReference type="Gene3D" id="3.30.70.1150">
    <property type="entry name" value="ACT-like. Chain A, domain 2"/>
    <property type="match status" value="1"/>
</dbReference>
<dbReference type="InterPro" id="IPR002145">
    <property type="entry name" value="CopG"/>
</dbReference>
<evidence type="ECO:0000256" key="3">
    <source>
        <dbReference type="ARBA" id="ARBA00022723"/>
    </source>
</evidence>
<dbReference type="SUPFAM" id="SSF55021">
    <property type="entry name" value="ACT-like"/>
    <property type="match status" value="1"/>
</dbReference>
<protein>
    <recommendedName>
        <fullName evidence="7">Putative nickel-responsive regulator</fullName>
    </recommendedName>
</protein>
<keyword evidence="4 7" id="KW-0805">Transcription regulation</keyword>
<feature type="binding site" evidence="7">
    <location>
        <position position="89"/>
    </location>
    <ligand>
        <name>Ni(2+)</name>
        <dbReference type="ChEBI" id="CHEBI:49786"/>
    </ligand>
</feature>
<dbReference type="GO" id="GO:0010045">
    <property type="term" value="P:response to nickel cation"/>
    <property type="evidence" value="ECO:0007669"/>
    <property type="project" value="InterPro"/>
</dbReference>
<dbReference type="NCBIfam" id="NF003381">
    <property type="entry name" value="PRK04460.1"/>
    <property type="match status" value="1"/>
</dbReference>
<dbReference type="NCBIfam" id="NF002169">
    <property type="entry name" value="PRK01002.1"/>
    <property type="match status" value="1"/>
</dbReference>
<dbReference type="PANTHER" id="PTHR34719:SF2">
    <property type="entry name" value="NICKEL-RESPONSIVE REGULATOR"/>
    <property type="match status" value="1"/>
</dbReference>
<keyword evidence="11" id="KW-1185">Reference proteome</keyword>
<feature type="binding site" evidence="7">
    <location>
        <position position="78"/>
    </location>
    <ligand>
        <name>Ni(2+)</name>
        <dbReference type="ChEBI" id="CHEBI:49786"/>
    </ligand>
</feature>
<comment type="caution">
    <text evidence="10">The sequence shown here is derived from an EMBL/GenBank/DDBJ whole genome shotgun (WGS) entry which is preliminary data.</text>
</comment>
<dbReference type="InterPro" id="IPR045865">
    <property type="entry name" value="ACT-like_dom_sf"/>
</dbReference>
<dbReference type="NCBIfam" id="NF002815">
    <property type="entry name" value="PRK02967.1"/>
    <property type="match status" value="1"/>
</dbReference>
<gene>
    <name evidence="10" type="primary">nikR</name>
    <name evidence="10" type="ORF">K7J14_05010</name>
</gene>
<keyword evidence="5 7" id="KW-0238">DNA-binding</keyword>
<dbReference type="Gene3D" id="1.10.1220.10">
    <property type="entry name" value="Met repressor-like"/>
    <property type="match status" value="1"/>
</dbReference>
<comment type="function">
    <text evidence="7">Transcriptional regulator.</text>
</comment>
<dbReference type="InterPro" id="IPR050192">
    <property type="entry name" value="CopG/NikR_regulator"/>
</dbReference>
<evidence type="ECO:0000256" key="5">
    <source>
        <dbReference type="ARBA" id="ARBA00023125"/>
    </source>
</evidence>
<feature type="binding site" evidence="7">
    <location>
        <position position="97"/>
    </location>
    <ligand>
        <name>Ni(2+)</name>
        <dbReference type="ChEBI" id="CHEBI:49786"/>
    </ligand>
</feature>
<dbReference type="InterPro" id="IPR010985">
    <property type="entry name" value="Ribbon_hlx_hlx"/>
</dbReference>
<name>A0AAE3JIB1_9SPIR</name>
<reference evidence="10" key="1">
    <citation type="submission" date="2021-08" db="EMBL/GenBank/DDBJ databases">
        <title>Comparative analyses of Brucepasteria parasyntrophica and Teretinema zuelzerae.</title>
        <authorList>
            <person name="Song Y."/>
            <person name="Brune A."/>
        </authorList>
    </citation>
    <scope>NUCLEOTIDE SEQUENCE</scope>
    <source>
        <strain evidence="10">DSM 1903</strain>
    </source>
</reference>
<keyword evidence="3 7" id="KW-0479">Metal-binding</keyword>